<name>A0A6L3SYZ0_9HYPH</name>
<proteinExistence type="inferred from homology"/>
<dbReference type="SUPFAM" id="SSF52218">
    <property type="entry name" value="Flavoproteins"/>
    <property type="match status" value="1"/>
</dbReference>
<keyword evidence="2" id="KW-0285">Flavoprotein</keyword>
<dbReference type="InterPro" id="IPR051814">
    <property type="entry name" value="NAD(P)H-dep_FMN_reductase"/>
</dbReference>
<comment type="caution">
    <text evidence="6">The sequence shown here is derived from an EMBL/GenBank/DDBJ whole genome shotgun (WGS) entry which is preliminary data.</text>
</comment>
<gene>
    <name evidence="6" type="primary">msuE</name>
    <name evidence="6" type="ORF">F6X53_10595</name>
</gene>
<accession>A0A6L3SYZ0</accession>
<dbReference type="GO" id="GO:0016491">
    <property type="term" value="F:oxidoreductase activity"/>
    <property type="evidence" value="ECO:0007669"/>
    <property type="project" value="UniProtKB-KW"/>
</dbReference>
<evidence type="ECO:0000256" key="1">
    <source>
        <dbReference type="ARBA" id="ARBA00005990"/>
    </source>
</evidence>
<dbReference type="NCBIfam" id="TIGR03566">
    <property type="entry name" value="FMN_reduc_MsuE"/>
    <property type="match status" value="1"/>
</dbReference>
<dbReference type="Proteomes" id="UP000474159">
    <property type="component" value="Unassembled WGS sequence"/>
</dbReference>
<evidence type="ECO:0000259" key="5">
    <source>
        <dbReference type="Pfam" id="PF03358"/>
    </source>
</evidence>
<evidence type="ECO:0000256" key="4">
    <source>
        <dbReference type="ARBA" id="ARBA00023002"/>
    </source>
</evidence>
<comment type="similarity">
    <text evidence="1">Belongs to the SsuE family.</text>
</comment>
<dbReference type="OrthoDB" id="1643408at2"/>
<sequence>MPLRVVAFSGNTRRPSRTRVLVEAVAGELTRLRPVEILSLDLVDAGPGIGAAERRVLPLPAARIIEAIETADALIVGSPVYKGAYTGLFKHVFDFVEPEHLAGKPVVLTATGGGARHALVVEHALRPLFGFFAAQTAPTAVYAGEREIVDGVIVDPVVRARVAAAAAELGLLLDLAQGRRESRLAAAR</sequence>
<feature type="domain" description="NADPH-dependent FMN reductase-like" evidence="5">
    <location>
        <begin position="4"/>
        <end position="143"/>
    </location>
</feature>
<dbReference type="InterPro" id="IPR019912">
    <property type="entry name" value="FMN_Rdtase_MsuE-like"/>
</dbReference>
<evidence type="ECO:0000256" key="2">
    <source>
        <dbReference type="ARBA" id="ARBA00022630"/>
    </source>
</evidence>
<dbReference type="Pfam" id="PF03358">
    <property type="entry name" value="FMN_red"/>
    <property type="match status" value="1"/>
</dbReference>
<dbReference type="Gene3D" id="3.40.50.360">
    <property type="match status" value="1"/>
</dbReference>
<dbReference type="EMBL" id="VZZK01000009">
    <property type="protein sequence ID" value="KAB1079264.1"/>
    <property type="molecule type" value="Genomic_DNA"/>
</dbReference>
<protein>
    <submittedName>
        <fullName evidence="6">FMN reductase</fullName>
    </submittedName>
</protein>
<dbReference type="PANTHER" id="PTHR43408:SF2">
    <property type="entry name" value="FMN REDUCTASE (NADPH)"/>
    <property type="match status" value="1"/>
</dbReference>
<dbReference type="InterPro" id="IPR029039">
    <property type="entry name" value="Flavoprotein-like_sf"/>
</dbReference>
<reference evidence="6 7" key="1">
    <citation type="submission" date="2019-09" db="EMBL/GenBank/DDBJ databases">
        <title>YIM 48816 draft genome.</title>
        <authorList>
            <person name="Jiang L."/>
        </authorList>
    </citation>
    <scope>NUCLEOTIDE SEQUENCE [LARGE SCALE GENOMIC DNA]</scope>
    <source>
        <strain evidence="6 7">YIM 48816</strain>
    </source>
</reference>
<keyword evidence="7" id="KW-1185">Reference proteome</keyword>
<dbReference type="PANTHER" id="PTHR43408">
    <property type="entry name" value="FMN REDUCTASE (NADPH)"/>
    <property type="match status" value="1"/>
</dbReference>
<keyword evidence="4" id="KW-0560">Oxidoreductase</keyword>
<keyword evidence="3" id="KW-0288">FMN</keyword>
<evidence type="ECO:0000313" key="6">
    <source>
        <dbReference type="EMBL" id="KAB1079264.1"/>
    </source>
</evidence>
<dbReference type="RefSeq" id="WP_150999999.1">
    <property type="nucleotide sequence ID" value="NZ_BPQY01000131.1"/>
</dbReference>
<dbReference type="InterPro" id="IPR005025">
    <property type="entry name" value="FMN_Rdtase-like_dom"/>
</dbReference>
<dbReference type="AlphaFoldDB" id="A0A6L3SYZ0"/>
<evidence type="ECO:0000313" key="7">
    <source>
        <dbReference type="Proteomes" id="UP000474159"/>
    </source>
</evidence>
<evidence type="ECO:0000256" key="3">
    <source>
        <dbReference type="ARBA" id="ARBA00022643"/>
    </source>
</evidence>
<organism evidence="6 7">
    <name type="scientific">Methylobacterium soli</name>
    <dbReference type="NCBI Taxonomy" id="553447"/>
    <lineage>
        <taxon>Bacteria</taxon>
        <taxon>Pseudomonadati</taxon>
        <taxon>Pseudomonadota</taxon>
        <taxon>Alphaproteobacteria</taxon>
        <taxon>Hyphomicrobiales</taxon>
        <taxon>Methylobacteriaceae</taxon>
        <taxon>Methylobacterium</taxon>
    </lineage>
</organism>